<dbReference type="EMBL" id="BGZK01000355">
    <property type="protein sequence ID" value="GBP38855.1"/>
    <property type="molecule type" value="Genomic_DNA"/>
</dbReference>
<evidence type="ECO:0000313" key="3">
    <source>
        <dbReference type="Proteomes" id="UP000299102"/>
    </source>
</evidence>
<gene>
    <name evidence="2" type="ORF">EVAR_32371_1</name>
</gene>
<keyword evidence="3" id="KW-1185">Reference proteome</keyword>
<accession>A0A4C1VM37</accession>
<comment type="caution">
    <text evidence="2">The sequence shown here is derived from an EMBL/GenBank/DDBJ whole genome shotgun (WGS) entry which is preliminary data.</text>
</comment>
<dbReference type="AlphaFoldDB" id="A0A4C1VM37"/>
<evidence type="ECO:0000313" key="2">
    <source>
        <dbReference type="EMBL" id="GBP38855.1"/>
    </source>
</evidence>
<feature type="region of interest" description="Disordered" evidence="1">
    <location>
        <begin position="89"/>
        <end position="111"/>
    </location>
</feature>
<name>A0A4C1VM37_EUMVA</name>
<sequence>MDNKSYRNNRLGPCGAPPLRSLDLSKKVAEVAEEQCAYVDVSITTAGCRFTWLSACDIAQCVGWLRRFLAIKRGSDRIQVMKKCLLNQSRKSDERKQDERKTGAVERKHAKHVHLVESRVEANEA</sequence>
<organism evidence="2 3">
    <name type="scientific">Eumeta variegata</name>
    <name type="common">Bagworm moth</name>
    <name type="synonym">Eumeta japonica</name>
    <dbReference type="NCBI Taxonomy" id="151549"/>
    <lineage>
        <taxon>Eukaryota</taxon>
        <taxon>Metazoa</taxon>
        <taxon>Ecdysozoa</taxon>
        <taxon>Arthropoda</taxon>
        <taxon>Hexapoda</taxon>
        <taxon>Insecta</taxon>
        <taxon>Pterygota</taxon>
        <taxon>Neoptera</taxon>
        <taxon>Endopterygota</taxon>
        <taxon>Lepidoptera</taxon>
        <taxon>Glossata</taxon>
        <taxon>Ditrysia</taxon>
        <taxon>Tineoidea</taxon>
        <taxon>Psychidae</taxon>
        <taxon>Oiketicinae</taxon>
        <taxon>Eumeta</taxon>
    </lineage>
</organism>
<proteinExistence type="predicted"/>
<protein>
    <submittedName>
        <fullName evidence="2">Uncharacterized protein</fullName>
    </submittedName>
</protein>
<dbReference type="Proteomes" id="UP000299102">
    <property type="component" value="Unassembled WGS sequence"/>
</dbReference>
<reference evidence="2 3" key="1">
    <citation type="journal article" date="2019" name="Commun. Biol.">
        <title>The bagworm genome reveals a unique fibroin gene that provides high tensile strength.</title>
        <authorList>
            <person name="Kono N."/>
            <person name="Nakamura H."/>
            <person name="Ohtoshi R."/>
            <person name="Tomita M."/>
            <person name="Numata K."/>
            <person name="Arakawa K."/>
        </authorList>
    </citation>
    <scope>NUCLEOTIDE SEQUENCE [LARGE SCALE GENOMIC DNA]</scope>
</reference>
<feature type="compositionally biased region" description="Basic and acidic residues" evidence="1">
    <location>
        <begin position="90"/>
        <end position="107"/>
    </location>
</feature>
<evidence type="ECO:0000256" key="1">
    <source>
        <dbReference type="SAM" id="MobiDB-lite"/>
    </source>
</evidence>